<evidence type="ECO:0000313" key="1">
    <source>
        <dbReference type="EMBL" id="SMC25387.1"/>
    </source>
</evidence>
<dbReference type="GO" id="GO:0070573">
    <property type="term" value="F:metallodipeptidase activity"/>
    <property type="evidence" value="ECO:0007669"/>
    <property type="project" value="InterPro"/>
</dbReference>
<gene>
    <name evidence="1" type="ORF">SAMN02745134_02434</name>
</gene>
<dbReference type="SUPFAM" id="SSF51556">
    <property type="entry name" value="Metallo-dependent hydrolases"/>
    <property type="match status" value="1"/>
</dbReference>
<dbReference type="STRING" id="1121291.SAMN02745134_02434"/>
<dbReference type="Proteomes" id="UP000192468">
    <property type="component" value="Unassembled WGS sequence"/>
</dbReference>
<dbReference type="PANTHER" id="PTHR10443">
    <property type="entry name" value="MICROSOMAL DIPEPTIDASE"/>
    <property type="match status" value="1"/>
</dbReference>
<sequence>MNGYINKNVQELHNKFNIVDAHFDMLGEVLRKRKAGYNKVIEREFIPDFIKGGVNIVVASLFIESEYIPEMAMKNALDQIGSLYEEIEESKDKFILCKNYEDINRAIKLNKLGIILSFEGVEPIGNDLKLLRVFYELGVRIVGLTWSRRNYAADGCHFHEVQEGRKGGLTDFGVSLINEAERLGMFIDVSHLNDEGFFDVMKISKKSVIASHSNSRTIVNHARNLTDEQIVAIAKTGGVIGMNAYSDFVSRKDTEKNVEGIVKHIIHIRDLVGIEHIGLGFDFCDKFTSSNPSYLGGQSKTKGFDVINGHKDIDKLTQVLLDRGFTDKELQLILGENFLRVYRGNLDIKR</sequence>
<dbReference type="AlphaFoldDB" id="A0A1W1XNE1"/>
<organism evidence="1 2">
    <name type="scientific">Clostridium acidisoli DSM 12555</name>
    <dbReference type="NCBI Taxonomy" id="1121291"/>
    <lineage>
        <taxon>Bacteria</taxon>
        <taxon>Bacillati</taxon>
        <taxon>Bacillota</taxon>
        <taxon>Clostridia</taxon>
        <taxon>Eubacteriales</taxon>
        <taxon>Clostridiaceae</taxon>
        <taxon>Clostridium</taxon>
    </lineage>
</organism>
<dbReference type="GO" id="GO:0006508">
    <property type="term" value="P:proteolysis"/>
    <property type="evidence" value="ECO:0007669"/>
    <property type="project" value="InterPro"/>
</dbReference>
<dbReference type="PROSITE" id="PS51365">
    <property type="entry name" value="RENAL_DIPEPTIDASE_2"/>
    <property type="match status" value="1"/>
</dbReference>
<dbReference type="RefSeq" id="WP_084116263.1">
    <property type="nucleotide sequence ID" value="NZ_FWXH01000009.1"/>
</dbReference>
<dbReference type="Pfam" id="PF01244">
    <property type="entry name" value="Peptidase_M19"/>
    <property type="match status" value="1"/>
</dbReference>
<dbReference type="PANTHER" id="PTHR10443:SF12">
    <property type="entry name" value="DIPEPTIDASE"/>
    <property type="match status" value="1"/>
</dbReference>
<dbReference type="OrthoDB" id="9804920at2"/>
<evidence type="ECO:0000313" key="2">
    <source>
        <dbReference type="Proteomes" id="UP000192468"/>
    </source>
</evidence>
<protein>
    <submittedName>
        <fullName evidence="1">Membrane dipeptidase</fullName>
    </submittedName>
</protein>
<dbReference type="Gene3D" id="3.20.20.140">
    <property type="entry name" value="Metal-dependent hydrolases"/>
    <property type="match status" value="1"/>
</dbReference>
<dbReference type="InterPro" id="IPR008257">
    <property type="entry name" value="Pept_M19"/>
</dbReference>
<dbReference type="InterPro" id="IPR032466">
    <property type="entry name" value="Metal_Hydrolase"/>
</dbReference>
<accession>A0A1W1XNE1</accession>
<reference evidence="1 2" key="1">
    <citation type="submission" date="2017-04" db="EMBL/GenBank/DDBJ databases">
        <authorList>
            <person name="Afonso C.L."/>
            <person name="Miller P.J."/>
            <person name="Scott M.A."/>
            <person name="Spackman E."/>
            <person name="Goraichik I."/>
            <person name="Dimitrov K.M."/>
            <person name="Suarez D.L."/>
            <person name="Swayne D.E."/>
        </authorList>
    </citation>
    <scope>NUCLEOTIDE SEQUENCE [LARGE SCALE GENOMIC DNA]</scope>
    <source>
        <strain evidence="1 2">DSM 12555</strain>
    </source>
</reference>
<name>A0A1W1XNE1_9CLOT</name>
<dbReference type="EMBL" id="FWXH01000009">
    <property type="protein sequence ID" value="SMC25387.1"/>
    <property type="molecule type" value="Genomic_DNA"/>
</dbReference>
<dbReference type="CDD" id="cd01301">
    <property type="entry name" value="rDP_like"/>
    <property type="match status" value="1"/>
</dbReference>
<proteinExistence type="predicted"/>
<keyword evidence="2" id="KW-1185">Reference proteome</keyword>